<dbReference type="PANTHER" id="PTHR11941:SF54">
    <property type="entry name" value="ENOYL-COA HYDRATASE, MITOCHONDRIAL"/>
    <property type="match status" value="1"/>
</dbReference>
<evidence type="ECO:0000256" key="1">
    <source>
        <dbReference type="ARBA" id="ARBA00005254"/>
    </source>
</evidence>
<dbReference type="AlphaFoldDB" id="A0A0F9QVC5"/>
<dbReference type="GO" id="GO:0016829">
    <property type="term" value="F:lyase activity"/>
    <property type="evidence" value="ECO:0007669"/>
    <property type="project" value="UniProtKB-KW"/>
</dbReference>
<dbReference type="InterPro" id="IPR014748">
    <property type="entry name" value="Enoyl-CoA_hydra_C"/>
</dbReference>
<sequence length="275" mass="31163">MSEQNKFEHVKIEKIKEGNYAVLSIIRPDKLNALQNQTLREIAEALETVEVDQDVRCVVLRGTKDFTKKPAFSAGADLSSRDSADLNQRNFRHRSRAMYRRHKYYDLIEEFPKPLIAAVDGFALGGGLELVLVCDIVIASKRSIFGFPEIKRGIFPGNGGTQRLIRNLGKMRVNRMMYFGEHFTAEQMDEWGFVSFLVEDDKFEEFVHEKASWLGNAATNSLFVIKKCIQYGSQTGLNVGLQFEYLGYALNSTSKDVGEGVSAFLQKRVPKFQGK</sequence>
<organism evidence="3">
    <name type="scientific">marine sediment metagenome</name>
    <dbReference type="NCBI Taxonomy" id="412755"/>
    <lineage>
        <taxon>unclassified sequences</taxon>
        <taxon>metagenomes</taxon>
        <taxon>ecological metagenomes</taxon>
    </lineage>
</organism>
<dbReference type="PANTHER" id="PTHR11941">
    <property type="entry name" value="ENOYL-COA HYDRATASE-RELATED"/>
    <property type="match status" value="1"/>
</dbReference>
<dbReference type="InterPro" id="IPR029045">
    <property type="entry name" value="ClpP/crotonase-like_dom_sf"/>
</dbReference>
<name>A0A0F9QVC5_9ZZZZ</name>
<evidence type="ECO:0008006" key="4">
    <source>
        <dbReference type="Google" id="ProtNLM"/>
    </source>
</evidence>
<dbReference type="InterPro" id="IPR018376">
    <property type="entry name" value="Enoyl-CoA_hyd/isom_CS"/>
</dbReference>
<proteinExistence type="inferred from homology"/>
<gene>
    <name evidence="3" type="ORF">LCGC14_1049330</name>
</gene>
<comment type="similarity">
    <text evidence="1">Belongs to the enoyl-CoA hydratase/isomerase family.</text>
</comment>
<keyword evidence="2" id="KW-0456">Lyase</keyword>
<comment type="caution">
    <text evidence="3">The sequence shown here is derived from an EMBL/GenBank/DDBJ whole genome shotgun (WGS) entry which is preliminary data.</text>
</comment>
<dbReference type="Gene3D" id="1.10.12.10">
    <property type="entry name" value="Lyase 2-enoyl-coa Hydratase, Chain A, domain 2"/>
    <property type="match status" value="1"/>
</dbReference>
<dbReference type="Gene3D" id="3.90.226.10">
    <property type="entry name" value="2-enoyl-CoA Hydratase, Chain A, domain 1"/>
    <property type="match status" value="1"/>
</dbReference>
<dbReference type="InterPro" id="IPR001753">
    <property type="entry name" value="Enoyl-CoA_hydra/iso"/>
</dbReference>
<accession>A0A0F9QVC5</accession>
<protein>
    <recommendedName>
        <fullName evidence="4">Enoyl-CoA hydratase/isomerase family protein</fullName>
    </recommendedName>
</protein>
<evidence type="ECO:0000313" key="3">
    <source>
        <dbReference type="EMBL" id="KKN09168.1"/>
    </source>
</evidence>
<dbReference type="SUPFAM" id="SSF52096">
    <property type="entry name" value="ClpP/crotonase"/>
    <property type="match status" value="1"/>
</dbReference>
<evidence type="ECO:0000256" key="2">
    <source>
        <dbReference type="ARBA" id="ARBA00023239"/>
    </source>
</evidence>
<dbReference type="EMBL" id="LAZR01004377">
    <property type="protein sequence ID" value="KKN09168.1"/>
    <property type="molecule type" value="Genomic_DNA"/>
</dbReference>
<dbReference type="GO" id="GO:0006635">
    <property type="term" value="P:fatty acid beta-oxidation"/>
    <property type="evidence" value="ECO:0007669"/>
    <property type="project" value="TreeGrafter"/>
</dbReference>
<dbReference type="PROSITE" id="PS00166">
    <property type="entry name" value="ENOYL_COA_HYDRATASE"/>
    <property type="match status" value="1"/>
</dbReference>
<dbReference type="Pfam" id="PF00378">
    <property type="entry name" value="ECH_1"/>
    <property type="match status" value="1"/>
</dbReference>
<reference evidence="3" key="1">
    <citation type="journal article" date="2015" name="Nature">
        <title>Complex archaea that bridge the gap between prokaryotes and eukaryotes.</title>
        <authorList>
            <person name="Spang A."/>
            <person name="Saw J.H."/>
            <person name="Jorgensen S.L."/>
            <person name="Zaremba-Niedzwiedzka K."/>
            <person name="Martijn J."/>
            <person name="Lind A.E."/>
            <person name="van Eijk R."/>
            <person name="Schleper C."/>
            <person name="Guy L."/>
            <person name="Ettema T.J."/>
        </authorList>
    </citation>
    <scope>NUCLEOTIDE SEQUENCE</scope>
</reference>
<dbReference type="CDD" id="cd06558">
    <property type="entry name" value="crotonase-like"/>
    <property type="match status" value="1"/>
</dbReference>